<dbReference type="PANTHER" id="PTHR30386:SF26">
    <property type="entry name" value="TRANSPORT PROTEIN COMB"/>
    <property type="match status" value="1"/>
</dbReference>
<dbReference type="GO" id="GO:0016020">
    <property type="term" value="C:membrane"/>
    <property type="evidence" value="ECO:0007669"/>
    <property type="project" value="UniProtKB-SubCell"/>
</dbReference>
<gene>
    <name evidence="6" type="ORF">DWX97_15525</name>
</gene>
<feature type="transmembrane region" description="Helical" evidence="5">
    <location>
        <begin position="29"/>
        <end position="51"/>
    </location>
</feature>
<keyword evidence="2 5" id="KW-0812">Transmembrane</keyword>
<organism evidence="6 7">
    <name type="scientific">Bacteroides cellulosilyticus</name>
    <dbReference type="NCBI Taxonomy" id="246787"/>
    <lineage>
        <taxon>Bacteria</taxon>
        <taxon>Pseudomonadati</taxon>
        <taxon>Bacteroidota</taxon>
        <taxon>Bacteroidia</taxon>
        <taxon>Bacteroidales</taxon>
        <taxon>Bacteroidaceae</taxon>
        <taxon>Bacteroides</taxon>
    </lineage>
</organism>
<dbReference type="PRINTS" id="PR01490">
    <property type="entry name" value="RTXTOXIND"/>
</dbReference>
<dbReference type="InterPro" id="IPR050739">
    <property type="entry name" value="MFP"/>
</dbReference>
<accession>A0A412IF94</accession>
<dbReference type="RefSeq" id="WP_118402987.1">
    <property type="nucleotide sequence ID" value="NZ_CP012801.1"/>
</dbReference>
<proteinExistence type="predicted"/>
<evidence type="ECO:0000256" key="1">
    <source>
        <dbReference type="ARBA" id="ARBA00004167"/>
    </source>
</evidence>
<dbReference type="Gene3D" id="2.40.30.170">
    <property type="match status" value="1"/>
</dbReference>
<dbReference type="PANTHER" id="PTHR30386">
    <property type="entry name" value="MEMBRANE FUSION SUBUNIT OF EMRAB-TOLC MULTIDRUG EFFLUX PUMP"/>
    <property type="match status" value="1"/>
</dbReference>
<evidence type="ECO:0000256" key="2">
    <source>
        <dbReference type="ARBA" id="ARBA00022692"/>
    </source>
</evidence>
<evidence type="ECO:0000313" key="6">
    <source>
        <dbReference type="EMBL" id="RGS35623.1"/>
    </source>
</evidence>
<dbReference type="Proteomes" id="UP000283341">
    <property type="component" value="Unassembled WGS sequence"/>
</dbReference>
<evidence type="ECO:0000256" key="4">
    <source>
        <dbReference type="ARBA" id="ARBA00023136"/>
    </source>
</evidence>
<comment type="caution">
    <text evidence="6">The sequence shown here is derived from an EMBL/GenBank/DDBJ whole genome shotgun (WGS) entry which is preliminary data.</text>
</comment>
<keyword evidence="3 5" id="KW-1133">Transmembrane helix</keyword>
<dbReference type="EMBL" id="QRVJ01000013">
    <property type="protein sequence ID" value="RGS35623.1"/>
    <property type="molecule type" value="Genomic_DNA"/>
</dbReference>
<dbReference type="Gene3D" id="2.40.50.100">
    <property type="match status" value="1"/>
</dbReference>
<evidence type="ECO:0000313" key="7">
    <source>
        <dbReference type="Proteomes" id="UP000283341"/>
    </source>
</evidence>
<evidence type="ECO:0000256" key="5">
    <source>
        <dbReference type="SAM" id="Phobius"/>
    </source>
</evidence>
<sequence length="441" mass="50011">MAMENKKYKEIELRCEEVQEVMNHIPSWILRWGITVLFSIVTILLMGSFLFKYPDIVVAEVTISTQNPPAYVLAKASGRVCEIHVNNGSEIQKDTLLAVIENTARTDDILLLKKQITDWKTHNYSIAIGEQTFNGQRLHLGEVQSAYASFISVLNDYADFIKQDYFQEKTANYQGLLNSQKEYYQLAEKQYQLSQKEQTLVDRIYERDSILYACKAMIAAEYDESGRNYLQSLQGYEGMRMSLIQINMQIEQSKGNILDIRHQTLTEEQRHTVNLKNAIEQLQVGISSWEQQYLLTAPISGKITFMSVWSQNQNVTAGESVFVIAPSQGMQPIGKALLPIQGSGKVKIGQQVNIRLNNYPDQEFGYVKGIIRSISPVPTAEDNYVVDIDLPKGLKTNYGKELPLTREMKGSAEIITEDMKLIERLLAPLRKIISSGTDSSL</sequence>
<dbReference type="AlphaFoldDB" id="A0A412IF94"/>
<keyword evidence="4 5" id="KW-0472">Membrane</keyword>
<reference evidence="6 7" key="1">
    <citation type="submission" date="2018-08" db="EMBL/GenBank/DDBJ databases">
        <title>A genome reference for cultivated species of the human gut microbiota.</title>
        <authorList>
            <person name="Zou Y."/>
            <person name="Xue W."/>
            <person name="Luo G."/>
        </authorList>
    </citation>
    <scope>NUCLEOTIDE SEQUENCE [LARGE SCALE GENOMIC DNA]</scope>
    <source>
        <strain evidence="6 7">AF22-3AC</strain>
    </source>
</reference>
<evidence type="ECO:0000256" key="3">
    <source>
        <dbReference type="ARBA" id="ARBA00022989"/>
    </source>
</evidence>
<name>A0A412IF94_9BACE</name>
<comment type="subcellular location">
    <subcellularLocation>
        <location evidence="1">Membrane</location>
        <topology evidence="1">Single-pass membrane protein</topology>
    </subcellularLocation>
</comment>
<protein>
    <submittedName>
        <fullName evidence="6">HlyD family efflux transporter periplasmic adaptor subunit</fullName>
    </submittedName>
</protein>